<dbReference type="Proteomes" id="UP000236724">
    <property type="component" value="Unassembled WGS sequence"/>
</dbReference>
<protein>
    <submittedName>
        <fullName evidence="1">Uncharacterized protein</fullName>
    </submittedName>
</protein>
<keyword evidence="2" id="KW-1185">Reference proteome</keyword>
<accession>A0A1H6FBK0</accession>
<evidence type="ECO:0000313" key="2">
    <source>
        <dbReference type="Proteomes" id="UP000236724"/>
    </source>
</evidence>
<dbReference type="AlphaFoldDB" id="A0A1H6FBK0"/>
<evidence type="ECO:0000313" key="1">
    <source>
        <dbReference type="EMBL" id="SEH06506.1"/>
    </source>
</evidence>
<reference evidence="1 2" key="1">
    <citation type="submission" date="2016-10" db="EMBL/GenBank/DDBJ databases">
        <authorList>
            <person name="de Groot N.N."/>
        </authorList>
    </citation>
    <scope>NUCLEOTIDE SEQUENCE [LARGE SCALE GENOMIC DNA]</scope>
    <source>
        <strain evidence="1">MBHS1</strain>
    </source>
</reference>
<dbReference type="EMBL" id="FMSV02000497">
    <property type="protein sequence ID" value="SEH06506.1"/>
    <property type="molecule type" value="Genomic_DNA"/>
</dbReference>
<gene>
    <name evidence="1" type="ORF">MBHS_02368</name>
</gene>
<organism evidence="1 2">
    <name type="scientific">Candidatus Venteria ishoeyi</name>
    <dbReference type="NCBI Taxonomy" id="1899563"/>
    <lineage>
        <taxon>Bacteria</taxon>
        <taxon>Pseudomonadati</taxon>
        <taxon>Pseudomonadota</taxon>
        <taxon>Gammaproteobacteria</taxon>
        <taxon>Thiotrichales</taxon>
        <taxon>Thiotrichaceae</taxon>
        <taxon>Venteria</taxon>
    </lineage>
</organism>
<name>A0A1H6FBK0_9GAMM</name>
<sequence>MEFAQQVGGSAVTIAAAGSLTAGCVVQNAGVDPLWVRVSSEDAEPEKGYFLASGLAVQIAFIHAGAKVSAVRRADESGPVYANGV</sequence>
<proteinExistence type="predicted"/>
<dbReference type="RefSeq" id="WP_103920275.1">
    <property type="nucleotide sequence ID" value="NZ_FMSV02000497.1"/>
</dbReference>